<evidence type="ECO:0000313" key="2">
    <source>
        <dbReference type="EMBL" id="KAJ56720.1"/>
    </source>
</evidence>
<dbReference type="EMBL" id="JFKE01000002">
    <property type="protein sequence ID" value="KAJ56720.1"/>
    <property type="molecule type" value="Genomic_DNA"/>
</dbReference>
<gene>
    <name evidence="2" type="ORF">ACMU_07215</name>
</gene>
<dbReference type="InterPro" id="IPR018762">
    <property type="entry name" value="ChpT_C"/>
</dbReference>
<reference evidence="2 3" key="1">
    <citation type="submission" date="2014-03" db="EMBL/GenBank/DDBJ databases">
        <title>Draft Genome Sequence of Actibacterium mucosum KCTC 23349, a Marine Alphaproteobacterium with Complex Ionic Requirements Isolated from Mediterranean Seawater at Malvarrosa Beach, Valencia, Spain.</title>
        <authorList>
            <person name="Arahal D.R."/>
            <person name="Shao Z."/>
            <person name="Lai Q."/>
            <person name="Pujalte M.J."/>
        </authorList>
    </citation>
    <scope>NUCLEOTIDE SEQUENCE [LARGE SCALE GENOMIC DNA]</scope>
    <source>
        <strain evidence="2 3">KCTC 23349</strain>
    </source>
</reference>
<dbReference type="InterPro" id="IPR036890">
    <property type="entry name" value="HATPase_C_sf"/>
</dbReference>
<organism evidence="2 3">
    <name type="scientific">Actibacterium mucosum KCTC 23349</name>
    <dbReference type="NCBI Taxonomy" id="1454373"/>
    <lineage>
        <taxon>Bacteria</taxon>
        <taxon>Pseudomonadati</taxon>
        <taxon>Pseudomonadota</taxon>
        <taxon>Alphaproteobacteria</taxon>
        <taxon>Rhodobacterales</taxon>
        <taxon>Roseobacteraceae</taxon>
        <taxon>Actibacterium</taxon>
    </lineage>
</organism>
<evidence type="ECO:0000313" key="3">
    <source>
        <dbReference type="Proteomes" id="UP000026249"/>
    </source>
</evidence>
<dbReference type="Gene3D" id="1.10.287.130">
    <property type="match status" value="1"/>
</dbReference>
<dbReference type="Proteomes" id="UP000026249">
    <property type="component" value="Unassembled WGS sequence"/>
</dbReference>
<name>A0A037ZJU8_9RHOB</name>
<proteinExistence type="predicted"/>
<protein>
    <recommendedName>
        <fullName evidence="1">Histidine phosphotransferase ChpT C-terminal domain-containing protein</fullName>
    </recommendedName>
</protein>
<dbReference type="STRING" id="1454373.ACMU_07215"/>
<sequence>MKPDTRPDLAALLGSRICHDLISPLGAIGNGMELLQMSGAPQSPEMQLIADSVAHANARIRYFRIAFGAASIDQQIGRREFASVLDDSFAGSRITIIHDVQPDLPRSEAKLALMLVLCLESALPVGGKIALSQSDQDKWQLSATGPRLNVDYELWSLLTSPLSAHDLKPAEVHFGLLADAAARARRALQVELGSETVSVRF</sequence>
<dbReference type="OrthoDB" id="9803702at2"/>
<dbReference type="RefSeq" id="WP_035256999.1">
    <property type="nucleotide sequence ID" value="NZ_JFKE01000002.1"/>
</dbReference>
<feature type="domain" description="Histidine phosphotransferase ChpT C-terminal" evidence="1">
    <location>
        <begin position="79"/>
        <end position="194"/>
    </location>
</feature>
<dbReference type="Gene3D" id="3.30.565.10">
    <property type="entry name" value="Histidine kinase-like ATPase, C-terminal domain"/>
    <property type="match status" value="1"/>
</dbReference>
<accession>A0A037ZJU8</accession>
<evidence type="ECO:0000259" key="1">
    <source>
        <dbReference type="Pfam" id="PF10090"/>
    </source>
</evidence>
<dbReference type="AlphaFoldDB" id="A0A037ZJU8"/>
<keyword evidence="3" id="KW-1185">Reference proteome</keyword>
<dbReference type="Pfam" id="PF10090">
    <property type="entry name" value="HPTransfase"/>
    <property type="match status" value="1"/>
</dbReference>
<comment type="caution">
    <text evidence="2">The sequence shown here is derived from an EMBL/GenBank/DDBJ whole genome shotgun (WGS) entry which is preliminary data.</text>
</comment>